<dbReference type="Pfam" id="PF00300">
    <property type="entry name" value="His_Phos_1"/>
    <property type="match status" value="1"/>
</dbReference>
<protein>
    <submittedName>
        <fullName evidence="1">Histidine phosphatase family protein</fullName>
    </submittedName>
</protein>
<reference evidence="1 2" key="1">
    <citation type="submission" date="2020-05" db="EMBL/GenBank/DDBJ databases">
        <title>Paenibacillus glebae, sp. nov., Paenibacillus humi sp. nov., Paenibacillus pedi sp. nov., Paenibacillus terrestris sp. nov. and Paenibacillus terricola sp. nov., isolated from a forest top soil sample.</title>
        <authorList>
            <person name="Qi S."/>
            <person name="Carlier A."/>
            <person name="Cnockaert M."/>
            <person name="Vandamme P."/>
        </authorList>
    </citation>
    <scope>NUCLEOTIDE SEQUENCE [LARGE SCALE GENOMIC DNA]</scope>
    <source>
        <strain evidence="1 2">LMG 29502</strain>
    </source>
</reference>
<accession>A0ABX2DLD9</accession>
<dbReference type="CDD" id="cd07067">
    <property type="entry name" value="HP_PGM_like"/>
    <property type="match status" value="1"/>
</dbReference>
<dbReference type="Gene3D" id="3.40.50.1240">
    <property type="entry name" value="Phosphoglycerate mutase-like"/>
    <property type="match status" value="1"/>
</dbReference>
<sequence>MTQFYLIRHGEPDWEINELYQLKGHGRDLVPLTDTGVRQVYEAAKDERLQAAEIIVSSPYTRALQTAAILSKELGLDIRIEFDLREWQPDLTFQYGSLERLTELGNDYDANHGVYPPGETKPWESKEMLSSRVEKVIDQYLGFQKVIITGHGMAIRTLIGEAAETPHASISEYTKTGSPLKSKLFSTVHH</sequence>
<gene>
    <name evidence="1" type="ORF">HQN87_07965</name>
</gene>
<dbReference type="InterPro" id="IPR050275">
    <property type="entry name" value="PGM_Phosphatase"/>
</dbReference>
<proteinExistence type="predicted"/>
<name>A0ABX2DLD9_9BACL</name>
<dbReference type="Proteomes" id="UP000711047">
    <property type="component" value="Unassembled WGS sequence"/>
</dbReference>
<dbReference type="EMBL" id="JABMKX010000004">
    <property type="protein sequence ID" value="NQX45265.1"/>
    <property type="molecule type" value="Genomic_DNA"/>
</dbReference>
<dbReference type="SMART" id="SM00855">
    <property type="entry name" value="PGAM"/>
    <property type="match status" value="1"/>
</dbReference>
<evidence type="ECO:0000313" key="1">
    <source>
        <dbReference type="EMBL" id="NQX45265.1"/>
    </source>
</evidence>
<evidence type="ECO:0000313" key="2">
    <source>
        <dbReference type="Proteomes" id="UP000711047"/>
    </source>
</evidence>
<dbReference type="SUPFAM" id="SSF53254">
    <property type="entry name" value="Phosphoglycerate mutase-like"/>
    <property type="match status" value="1"/>
</dbReference>
<organism evidence="1 2">
    <name type="scientific">Paenibacillus tritici</name>
    <dbReference type="NCBI Taxonomy" id="1873425"/>
    <lineage>
        <taxon>Bacteria</taxon>
        <taxon>Bacillati</taxon>
        <taxon>Bacillota</taxon>
        <taxon>Bacilli</taxon>
        <taxon>Bacillales</taxon>
        <taxon>Paenibacillaceae</taxon>
        <taxon>Paenibacillus</taxon>
    </lineage>
</organism>
<dbReference type="PANTHER" id="PTHR48100:SF59">
    <property type="entry name" value="ADENOSYLCOBALAMIN_ALPHA-RIBAZOLE PHOSPHATASE"/>
    <property type="match status" value="1"/>
</dbReference>
<comment type="caution">
    <text evidence="1">The sequence shown here is derived from an EMBL/GenBank/DDBJ whole genome shotgun (WGS) entry which is preliminary data.</text>
</comment>
<keyword evidence="2" id="KW-1185">Reference proteome</keyword>
<dbReference type="PANTHER" id="PTHR48100">
    <property type="entry name" value="BROAD-SPECIFICITY PHOSPHATASE YOR283W-RELATED"/>
    <property type="match status" value="1"/>
</dbReference>
<dbReference type="InterPro" id="IPR013078">
    <property type="entry name" value="His_Pase_superF_clade-1"/>
</dbReference>
<dbReference type="RefSeq" id="WP_173130399.1">
    <property type="nucleotide sequence ID" value="NZ_JABMKX010000004.1"/>
</dbReference>
<dbReference type="InterPro" id="IPR029033">
    <property type="entry name" value="His_PPase_superfam"/>
</dbReference>